<evidence type="ECO:0000313" key="2">
    <source>
        <dbReference type="EMBL" id="OGZ56485.1"/>
    </source>
</evidence>
<evidence type="ECO:0000313" key="3">
    <source>
        <dbReference type="Proteomes" id="UP000178186"/>
    </source>
</evidence>
<gene>
    <name evidence="2" type="ORF">A3H64_01045</name>
</gene>
<dbReference type="PANTHER" id="PTHR35458:SF2">
    <property type="entry name" value="SLR0755 PROTEIN"/>
    <property type="match status" value="1"/>
</dbReference>
<sequence length="188" mass="22111">MESRSKFKRFHLKGKTAVFIDWANVHGWGKSLKQEIDPVKLFAYLKEYKEILDIRFYFGTDKNQKSVEFLDGIKHIGYTLVTKPVKYILSAMVEDQRIYRRKCDFDMETCIDVHQLLNEYHSFIFFTGDGDYEPLYKLLISLHKQVIVVYTKGHLGREIWQLKKGIFKVELINIMGLQQNVPPVSRGA</sequence>
<dbReference type="CDD" id="cd10911">
    <property type="entry name" value="PIN_LabA"/>
    <property type="match status" value="1"/>
</dbReference>
<feature type="domain" description="NYN" evidence="1">
    <location>
        <begin position="15"/>
        <end position="151"/>
    </location>
</feature>
<protein>
    <recommendedName>
        <fullName evidence="1">NYN domain-containing protein</fullName>
    </recommendedName>
</protein>
<proteinExistence type="predicted"/>
<organism evidence="2 3">
    <name type="scientific">Candidatus Ryanbacteria bacterium RIFCSPLOWO2_02_FULL_45_11c</name>
    <dbReference type="NCBI Taxonomy" id="1802128"/>
    <lineage>
        <taxon>Bacteria</taxon>
        <taxon>Candidatus Ryaniibacteriota</taxon>
    </lineage>
</organism>
<dbReference type="STRING" id="1802128.A3H64_01045"/>
<comment type="caution">
    <text evidence="2">The sequence shown here is derived from an EMBL/GenBank/DDBJ whole genome shotgun (WGS) entry which is preliminary data.</text>
</comment>
<dbReference type="EMBL" id="MHNY01000011">
    <property type="protein sequence ID" value="OGZ56485.1"/>
    <property type="molecule type" value="Genomic_DNA"/>
</dbReference>
<reference evidence="2 3" key="1">
    <citation type="journal article" date="2016" name="Nat. Commun.">
        <title>Thousands of microbial genomes shed light on interconnected biogeochemical processes in an aquifer system.</title>
        <authorList>
            <person name="Anantharaman K."/>
            <person name="Brown C.T."/>
            <person name="Hug L.A."/>
            <person name="Sharon I."/>
            <person name="Castelle C.J."/>
            <person name="Probst A.J."/>
            <person name="Thomas B.C."/>
            <person name="Singh A."/>
            <person name="Wilkins M.J."/>
            <person name="Karaoz U."/>
            <person name="Brodie E.L."/>
            <person name="Williams K.H."/>
            <person name="Hubbard S.S."/>
            <person name="Banfield J.F."/>
        </authorList>
    </citation>
    <scope>NUCLEOTIDE SEQUENCE [LARGE SCALE GENOMIC DNA]</scope>
</reference>
<dbReference type="InterPro" id="IPR047140">
    <property type="entry name" value="LabA"/>
</dbReference>
<dbReference type="InterPro" id="IPR021139">
    <property type="entry name" value="NYN"/>
</dbReference>
<dbReference type="AlphaFoldDB" id="A0A1G2H1Y0"/>
<accession>A0A1G2H1Y0</accession>
<dbReference type="Proteomes" id="UP000178186">
    <property type="component" value="Unassembled WGS sequence"/>
</dbReference>
<dbReference type="PANTHER" id="PTHR35458">
    <property type="entry name" value="SLR0755 PROTEIN"/>
    <property type="match status" value="1"/>
</dbReference>
<evidence type="ECO:0000259" key="1">
    <source>
        <dbReference type="Pfam" id="PF01936"/>
    </source>
</evidence>
<name>A0A1G2H1Y0_9BACT</name>
<dbReference type="Pfam" id="PF01936">
    <property type="entry name" value="NYN"/>
    <property type="match status" value="1"/>
</dbReference>
<dbReference type="Gene3D" id="3.40.50.1010">
    <property type="entry name" value="5'-nuclease"/>
    <property type="match status" value="1"/>
</dbReference>
<dbReference type="GO" id="GO:0004540">
    <property type="term" value="F:RNA nuclease activity"/>
    <property type="evidence" value="ECO:0007669"/>
    <property type="project" value="InterPro"/>
</dbReference>